<reference evidence="1" key="2">
    <citation type="journal article" date="2016" name="Fungal Biol.">
        <title>Ochratoxin A production by Penicillium thymicola.</title>
        <authorList>
            <person name="Nguyen H.D.T."/>
            <person name="McMullin D.R."/>
            <person name="Ponomareva E."/>
            <person name="Riley R."/>
            <person name="Pomraning K.R."/>
            <person name="Baker S.E."/>
            <person name="Seifert K.A."/>
        </authorList>
    </citation>
    <scope>NUCLEOTIDE SEQUENCE</scope>
    <source>
        <strain evidence="1">DAOM 180753</strain>
    </source>
</reference>
<reference evidence="1" key="1">
    <citation type="submission" date="2015-06" db="EMBL/GenBank/DDBJ databases">
        <authorList>
            <person name="Nguyen H."/>
        </authorList>
    </citation>
    <scope>NUCLEOTIDE SEQUENCE</scope>
    <source>
        <strain evidence="1">DAOM 180753</strain>
    </source>
</reference>
<name>A0AAI9X9K8_PENTH</name>
<protein>
    <submittedName>
        <fullName evidence="1">Uncharacterized protein</fullName>
    </submittedName>
</protein>
<dbReference type="Proteomes" id="UP001227192">
    <property type="component" value="Unassembled WGS sequence"/>
</dbReference>
<keyword evidence="2" id="KW-1185">Reference proteome</keyword>
<proteinExistence type="predicted"/>
<sequence>MRNLVKRKTKDQLNISNQYLALPLFIIRNSSAHGRVECTRVVSPLEPFRLRIADLNCQLFQFDLTLTFSDPFGEFIFSISPE</sequence>
<organism evidence="1 2">
    <name type="scientific">Penicillium thymicola</name>
    <dbReference type="NCBI Taxonomy" id="293382"/>
    <lineage>
        <taxon>Eukaryota</taxon>
        <taxon>Fungi</taxon>
        <taxon>Dikarya</taxon>
        <taxon>Ascomycota</taxon>
        <taxon>Pezizomycotina</taxon>
        <taxon>Eurotiomycetes</taxon>
        <taxon>Eurotiomycetidae</taxon>
        <taxon>Eurotiales</taxon>
        <taxon>Aspergillaceae</taxon>
        <taxon>Penicillium</taxon>
    </lineage>
</organism>
<evidence type="ECO:0000313" key="2">
    <source>
        <dbReference type="Proteomes" id="UP001227192"/>
    </source>
</evidence>
<dbReference type="EMBL" id="LACB01000105">
    <property type="protein sequence ID" value="KAJ9488802.1"/>
    <property type="molecule type" value="Genomic_DNA"/>
</dbReference>
<evidence type="ECO:0000313" key="1">
    <source>
        <dbReference type="EMBL" id="KAJ9488802.1"/>
    </source>
</evidence>
<comment type="caution">
    <text evidence="1">The sequence shown here is derived from an EMBL/GenBank/DDBJ whole genome shotgun (WGS) entry which is preliminary data.</text>
</comment>
<dbReference type="AlphaFoldDB" id="A0AAI9X9K8"/>
<gene>
    <name evidence="1" type="ORF">VN97_g4488</name>
</gene>
<accession>A0AAI9X9K8</accession>